<dbReference type="Gene3D" id="2.10.25.10">
    <property type="entry name" value="Laminin"/>
    <property type="match status" value="1"/>
</dbReference>
<reference evidence="4" key="1">
    <citation type="submission" date="2022-05" db="EMBL/GenBank/DDBJ databases">
        <authorList>
            <person name="Okamura Y."/>
        </authorList>
    </citation>
    <scope>NUCLEOTIDE SEQUENCE</scope>
</reference>
<evidence type="ECO:0000256" key="2">
    <source>
        <dbReference type="SAM" id="SignalP"/>
    </source>
</evidence>
<sequence length="180" mass="20490">MNMHFSLVFMTLLIVSINAYKIASLDESWICRIKKTCVDCLQLGHCSWCRIKSVCFSERTNPAEQFCNETVRTHNYEMSLYENTRCACEDTEMENNCRPEGMTEGPECHARGKCVCGKCFCNANPDPENPSKVIIGDHCEYDNFSCDGPKCNEGPYSINELHIYAEENADVSEVEQPLEE</sequence>
<dbReference type="InterPro" id="IPR057073">
    <property type="entry name" value="EGF_integrin_2"/>
</dbReference>
<dbReference type="Proteomes" id="UP001152562">
    <property type="component" value="Unassembled WGS sequence"/>
</dbReference>
<evidence type="ECO:0000313" key="4">
    <source>
        <dbReference type="EMBL" id="CAH4032112.1"/>
    </source>
</evidence>
<feature type="signal peptide" evidence="2">
    <location>
        <begin position="1"/>
        <end position="19"/>
    </location>
</feature>
<keyword evidence="2" id="KW-0732">Signal</keyword>
<keyword evidence="5" id="KW-1185">Reference proteome</keyword>
<organism evidence="4 5">
    <name type="scientific">Pieris brassicae</name>
    <name type="common">White butterfly</name>
    <name type="synonym">Large white butterfly</name>
    <dbReference type="NCBI Taxonomy" id="7116"/>
    <lineage>
        <taxon>Eukaryota</taxon>
        <taxon>Metazoa</taxon>
        <taxon>Ecdysozoa</taxon>
        <taxon>Arthropoda</taxon>
        <taxon>Hexapoda</taxon>
        <taxon>Insecta</taxon>
        <taxon>Pterygota</taxon>
        <taxon>Neoptera</taxon>
        <taxon>Endopterygota</taxon>
        <taxon>Lepidoptera</taxon>
        <taxon>Glossata</taxon>
        <taxon>Ditrysia</taxon>
        <taxon>Papilionoidea</taxon>
        <taxon>Pieridae</taxon>
        <taxon>Pierinae</taxon>
        <taxon>Pieris</taxon>
    </lineage>
</organism>
<feature type="domain" description="Integrin beta epidermal growth factor-like" evidence="3">
    <location>
        <begin position="92"/>
        <end position="140"/>
    </location>
</feature>
<dbReference type="EMBL" id="CALOZG010000027">
    <property type="protein sequence ID" value="CAH4032112.1"/>
    <property type="molecule type" value="Genomic_DNA"/>
</dbReference>
<proteinExistence type="predicted"/>
<keyword evidence="1" id="KW-0677">Repeat</keyword>
<dbReference type="AlphaFoldDB" id="A0A9P0XEQ3"/>
<comment type="caution">
    <text evidence="4">The sequence shown here is derived from an EMBL/GenBank/DDBJ whole genome shotgun (WGS) entry which is preliminary data.</text>
</comment>
<evidence type="ECO:0000313" key="5">
    <source>
        <dbReference type="Proteomes" id="UP001152562"/>
    </source>
</evidence>
<feature type="chain" id="PRO_5040134797" description="Integrin beta epidermal growth factor-like domain-containing protein" evidence="2">
    <location>
        <begin position="20"/>
        <end position="180"/>
    </location>
</feature>
<dbReference type="OrthoDB" id="9930377at2759"/>
<dbReference type="Pfam" id="PF23105">
    <property type="entry name" value="EGF_integrin"/>
    <property type="match status" value="1"/>
</dbReference>
<gene>
    <name evidence="4" type="ORF">PIBRA_LOCUS8538</name>
</gene>
<evidence type="ECO:0000259" key="3">
    <source>
        <dbReference type="Pfam" id="PF23105"/>
    </source>
</evidence>
<evidence type="ECO:0000256" key="1">
    <source>
        <dbReference type="ARBA" id="ARBA00022737"/>
    </source>
</evidence>
<name>A0A9P0XEQ3_PIEBR</name>
<protein>
    <recommendedName>
        <fullName evidence="3">Integrin beta epidermal growth factor-like domain-containing protein</fullName>
    </recommendedName>
</protein>
<accession>A0A9P0XEQ3</accession>